<gene>
    <name evidence="2" type="ORF">ACJMK2_012430</name>
</gene>
<comment type="caution">
    <text evidence="2">The sequence shown here is derived from an EMBL/GenBank/DDBJ whole genome shotgun (WGS) entry which is preliminary data.</text>
</comment>
<evidence type="ECO:0000256" key="1">
    <source>
        <dbReference type="SAM" id="Coils"/>
    </source>
</evidence>
<evidence type="ECO:0000313" key="3">
    <source>
        <dbReference type="Proteomes" id="UP001634394"/>
    </source>
</evidence>
<dbReference type="AlphaFoldDB" id="A0ABD3V866"/>
<protein>
    <submittedName>
        <fullName evidence="2">Uncharacterized protein</fullName>
    </submittedName>
</protein>
<name>A0ABD3V866_SINWO</name>
<proteinExistence type="predicted"/>
<sequence>MAQKIDDPNKEMGLKDDIYYTSIEVRFESYPRIKHFQSELQDLFRRFQGFYEQLPECLKHSGHKLNSLKKDVHLLTNVKPVLFLFGNTHSKIPKADLIKKYKVPKHDTHQMEELQAVDEKKHKLVIAICTLRMMDTKKGTDTLLKVRDCFGEENMIFFVDECKNDLVVNNLARLENLLKISQERMNVVYQQKKEISAAISNLMEHKFIHAFQSLNLLLQEITQKRSPTHGPTFGGKGTGGRFYKEIKTFLENPLTILDILMISSGRTAEERLTTAIVRFVKTVLTRELARTYRIQDTKVFDYLQKENYEPTWIKHLESHISPMTFITKFQKVIERPNDELAICEVQNQYTSDDAKTLGKEVTKVLMGYFLKVGTAVKNIRINLDLLIFLRKELTNIMEETISGVQYEDCIPEMEKWRERVERIKDVQSVSHMFGSLCVFVKNTESRDREKEVRMQIRKYLIDYPGEYVVEVVSQASFSGRHVHGNCSEILIGDGFRNRHGSRGTIGLFMYEDGNDSTGLHFVTSSHTVLHSDEVVTNEMRPVHLGKTSHSLTTEDGLIDIAAIQIARNMQHRCNVFFQENNETCDGMILDMKGIRKLKEGKHVFKRGSETGETKGCIISQDFTKVGIQEHNFLVGLLAEPNEPAKSRVFAKEGDSGAVLYLKTPDGEVQYIAILMGKLDIRPTEDQSYLSFTDLAKRVGPPIVTTCLQEGLNKLEQKFGVKLTLPEI</sequence>
<keyword evidence="3" id="KW-1185">Reference proteome</keyword>
<dbReference type="InterPro" id="IPR043504">
    <property type="entry name" value="Peptidase_S1_PA_chymotrypsin"/>
</dbReference>
<reference evidence="2 3" key="1">
    <citation type="submission" date="2024-11" db="EMBL/GenBank/DDBJ databases">
        <title>Chromosome-level genome assembly of the freshwater bivalve Anodonta woodiana.</title>
        <authorList>
            <person name="Chen X."/>
        </authorList>
    </citation>
    <scope>NUCLEOTIDE SEQUENCE [LARGE SCALE GENOMIC DNA]</scope>
    <source>
        <strain evidence="2">MN2024</strain>
        <tissue evidence="2">Gills</tissue>
    </source>
</reference>
<keyword evidence="1" id="KW-0175">Coiled coil</keyword>
<dbReference type="Gene3D" id="2.40.10.10">
    <property type="entry name" value="Trypsin-like serine proteases"/>
    <property type="match status" value="2"/>
</dbReference>
<dbReference type="Proteomes" id="UP001634394">
    <property type="component" value="Unassembled WGS sequence"/>
</dbReference>
<organism evidence="2 3">
    <name type="scientific">Sinanodonta woodiana</name>
    <name type="common">Chinese pond mussel</name>
    <name type="synonym">Anodonta woodiana</name>
    <dbReference type="NCBI Taxonomy" id="1069815"/>
    <lineage>
        <taxon>Eukaryota</taxon>
        <taxon>Metazoa</taxon>
        <taxon>Spiralia</taxon>
        <taxon>Lophotrochozoa</taxon>
        <taxon>Mollusca</taxon>
        <taxon>Bivalvia</taxon>
        <taxon>Autobranchia</taxon>
        <taxon>Heteroconchia</taxon>
        <taxon>Palaeoheterodonta</taxon>
        <taxon>Unionida</taxon>
        <taxon>Unionoidea</taxon>
        <taxon>Unionidae</taxon>
        <taxon>Unioninae</taxon>
        <taxon>Sinanodonta</taxon>
    </lineage>
</organism>
<feature type="coiled-coil region" evidence="1">
    <location>
        <begin position="164"/>
        <end position="191"/>
    </location>
</feature>
<evidence type="ECO:0000313" key="2">
    <source>
        <dbReference type="EMBL" id="KAL3857795.1"/>
    </source>
</evidence>
<accession>A0ABD3V866</accession>
<dbReference type="EMBL" id="JBJQND010000013">
    <property type="protein sequence ID" value="KAL3857795.1"/>
    <property type="molecule type" value="Genomic_DNA"/>
</dbReference>